<comment type="caution">
    <text evidence="13">The sequence shown here is derived from an EMBL/GenBank/DDBJ whole genome shotgun (WGS) entry which is preliminary data.</text>
</comment>
<dbReference type="SMART" id="SM00388">
    <property type="entry name" value="HisKA"/>
    <property type="match status" value="1"/>
</dbReference>
<dbReference type="PROSITE" id="PS50109">
    <property type="entry name" value="HIS_KIN"/>
    <property type="match status" value="1"/>
</dbReference>
<organism evidence="13 14">
    <name type="scientific">Paenibacillus filicis</name>
    <dbReference type="NCBI Taxonomy" id="669464"/>
    <lineage>
        <taxon>Bacteria</taxon>
        <taxon>Bacillati</taxon>
        <taxon>Bacillota</taxon>
        <taxon>Bacilli</taxon>
        <taxon>Bacillales</taxon>
        <taxon>Paenibacillaceae</taxon>
        <taxon>Paenibacillus</taxon>
    </lineage>
</organism>
<evidence type="ECO:0000256" key="3">
    <source>
        <dbReference type="ARBA" id="ARBA00022553"/>
    </source>
</evidence>
<feature type="signal peptide" evidence="11">
    <location>
        <begin position="1"/>
        <end position="22"/>
    </location>
</feature>
<keyword evidence="6" id="KW-0418">Kinase</keyword>
<dbReference type="InterPro" id="IPR003594">
    <property type="entry name" value="HATPase_dom"/>
</dbReference>
<feature type="chain" id="PRO_5046473922" description="histidine kinase" evidence="11">
    <location>
        <begin position="23"/>
        <end position="693"/>
    </location>
</feature>
<evidence type="ECO:0000256" key="5">
    <source>
        <dbReference type="ARBA" id="ARBA00022741"/>
    </source>
</evidence>
<evidence type="ECO:0000256" key="10">
    <source>
        <dbReference type="SAM" id="Phobius"/>
    </source>
</evidence>
<keyword evidence="4" id="KW-0808">Transferase</keyword>
<feature type="transmembrane region" description="Helical" evidence="10">
    <location>
        <begin position="382"/>
        <end position="402"/>
    </location>
</feature>
<dbReference type="SUPFAM" id="SSF55874">
    <property type="entry name" value="ATPase domain of HSP90 chaperone/DNA topoisomerase II/histidine kinase"/>
    <property type="match status" value="1"/>
</dbReference>
<dbReference type="InterPro" id="IPR004358">
    <property type="entry name" value="Sig_transdc_His_kin-like_C"/>
</dbReference>
<dbReference type="Pfam" id="PF02518">
    <property type="entry name" value="HATPase_c"/>
    <property type="match status" value="1"/>
</dbReference>
<gene>
    <name evidence="13" type="ORF">WMW72_24810</name>
</gene>
<keyword evidence="14" id="KW-1185">Reference proteome</keyword>
<dbReference type="GO" id="GO:0005524">
    <property type="term" value="F:ATP binding"/>
    <property type="evidence" value="ECO:0007669"/>
    <property type="project" value="UniProtKB-KW"/>
</dbReference>
<keyword evidence="10" id="KW-0812">Transmembrane</keyword>
<sequence length="693" mass="77055">MLLMFILLLQLGSLILPSHMVAAGNTSPAAGMNIPAAPDSVTELRGPWTFVRDRLLEPEDFKKAADPSELGPAYVVSLPHDWGRPGDESAPGSQGYGTYRLLVSFDPEGDRDVKALYIPAAASSYKLWINGGLQAEIGKVGTSRGEMQPKNYARVYYFQAQPGMNEVVLQVSNFVQRKGGLWTELYMGDAPAVTQLRETNIVKQLVISIALLTLGGYHLALFMLRKLDRLSLLIGVFCTLLALRSLLLGDTLLVRFFPDIPWELAVKVEYLAPYWGIPIFVLFIRLLYPAEMPRRAAYLLSAAGFALSLVVLLFPARIFTYSLHTFQFYMIGIFVYVTCIFILAICRRREGALLNGLSSLVIFAAALNDMLYYSGVVETADFVPYGVMQFMIVQTLIVALKFSKAYYKVEKLSDELLVLNATLEDRIRDRTKELERNRDQLEEVNRHLKQAESSRQRLLANISHELGTPMTSVQGYLKAMLDGFIRPGDRSYLQMIYDKVVLVSRLVQDLFDLSKLEAGKSTFHFTYVTVDDLFHDYIGKYRLDVENRQLRFDLVPPDPAELGGTPLVSVDPFRIQQVIGNIIFNALKFTPPGGRISIRGTVGVKPDHPLEGMLTIALSDTGAGIDPSVLDHVFDRFVKGSGELSGEGSGLGLAIVKEIIQIHGGSVEAESRPGRGSTFRLTLPVEILPEELD</sequence>
<dbReference type="PRINTS" id="PR00344">
    <property type="entry name" value="BCTRLSENSOR"/>
</dbReference>
<dbReference type="Gene3D" id="3.30.565.10">
    <property type="entry name" value="Histidine kinase-like ATPase, C-terminal domain"/>
    <property type="match status" value="1"/>
</dbReference>
<protein>
    <recommendedName>
        <fullName evidence="2">histidine kinase</fullName>
        <ecNumber evidence="2">2.7.13.3</ecNumber>
    </recommendedName>
</protein>
<dbReference type="InterPro" id="IPR011623">
    <property type="entry name" value="7TMR_DISM_rcpt_extracell_dom1"/>
</dbReference>
<dbReference type="InterPro" id="IPR008979">
    <property type="entry name" value="Galactose-bd-like_sf"/>
</dbReference>
<dbReference type="CDD" id="cd00075">
    <property type="entry name" value="HATPase"/>
    <property type="match status" value="1"/>
</dbReference>
<dbReference type="InterPro" id="IPR005467">
    <property type="entry name" value="His_kinase_dom"/>
</dbReference>
<evidence type="ECO:0000313" key="13">
    <source>
        <dbReference type="EMBL" id="MEK8131130.1"/>
    </source>
</evidence>
<keyword evidence="5" id="KW-0547">Nucleotide-binding</keyword>
<keyword evidence="10" id="KW-1133">Transmembrane helix</keyword>
<feature type="transmembrane region" description="Helical" evidence="10">
    <location>
        <begin position="353"/>
        <end position="376"/>
    </location>
</feature>
<dbReference type="SUPFAM" id="SSF49785">
    <property type="entry name" value="Galactose-binding domain-like"/>
    <property type="match status" value="1"/>
</dbReference>
<evidence type="ECO:0000256" key="11">
    <source>
        <dbReference type="SAM" id="SignalP"/>
    </source>
</evidence>
<evidence type="ECO:0000256" key="8">
    <source>
        <dbReference type="ARBA" id="ARBA00023012"/>
    </source>
</evidence>
<dbReference type="EC" id="2.7.13.3" evidence="2"/>
<comment type="catalytic activity">
    <reaction evidence="1">
        <text>ATP + protein L-histidine = ADP + protein N-phospho-L-histidine.</text>
        <dbReference type="EC" id="2.7.13.3"/>
    </reaction>
</comment>
<keyword evidence="10" id="KW-0472">Membrane</keyword>
<dbReference type="SUPFAM" id="SSF47384">
    <property type="entry name" value="Homodimeric domain of signal transducing histidine kinase"/>
    <property type="match status" value="1"/>
</dbReference>
<feature type="coiled-coil region" evidence="9">
    <location>
        <begin position="420"/>
        <end position="461"/>
    </location>
</feature>
<feature type="domain" description="Histidine kinase" evidence="12">
    <location>
        <begin position="461"/>
        <end position="687"/>
    </location>
</feature>
<dbReference type="PANTHER" id="PTHR43711:SF1">
    <property type="entry name" value="HISTIDINE KINASE 1"/>
    <property type="match status" value="1"/>
</dbReference>
<feature type="transmembrane region" description="Helical" evidence="10">
    <location>
        <begin position="295"/>
        <end position="314"/>
    </location>
</feature>
<accession>A0ABU9DST0</accession>
<evidence type="ECO:0000259" key="12">
    <source>
        <dbReference type="PROSITE" id="PS50109"/>
    </source>
</evidence>
<name>A0ABU9DST0_9BACL</name>
<dbReference type="CDD" id="cd00082">
    <property type="entry name" value="HisKA"/>
    <property type="match status" value="1"/>
</dbReference>
<dbReference type="Pfam" id="PF00512">
    <property type="entry name" value="HisKA"/>
    <property type="match status" value="1"/>
</dbReference>
<dbReference type="Pfam" id="PF07695">
    <property type="entry name" value="7TMR-DISM_7TM"/>
    <property type="match status" value="1"/>
</dbReference>
<evidence type="ECO:0000256" key="7">
    <source>
        <dbReference type="ARBA" id="ARBA00022840"/>
    </source>
</evidence>
<dbReference type="Proteomes" id="UP001469365">
    <property type="component" value="Unassembled WGS sequence"/>
</dbReference>
<feature type="transmembrane region" description="Helical" evidence="10">
    <location>
        <begin position="231"/>
        <end position="258"/>
    </location>
</feature>
<evidence type="ECO:0000256" key="2">
    <source>
        <dbReference type="ARBA" id="ARBA00012438"/>
    </source>
</evidence>
<dbReference type="InterPro" id="IPR036097">
    <property type="entry name" value="HisK_dim/P_sf"/>
</dbReference>
<dbReference type="SMART" id="SM00387">
    <property type="entry name" value="HATPase_c"/>
    <property type="match status" value="1"/>
</dbReference>
<feature type="transmembrane region" description="Helical" evidence="10">
    <location>
        <begin position="270"/>
        <end position="288"/>
    </location>
</feature>
<dbReference type="EMBL" id="JBBPCC010000019">
    <property type="protein sequence ID" value="MEK8131130.1"/>
    <property type="molecule type" value="Genomic_DNA"/>
</dbReference>
<dbReference type="InterPro" id="IPR050736">
    <property type="entry name" value="Sensor_HK_Regulatory"/>
</dbReference>
<evidence type="ECO:0000256" key="9">
    <source>
        <dbReference type="SAM" id="Coils"/>
    </source>
</evidence>
<keyword evidence="9" id="KW-0175">Coiled coil</keyword>
<evidence type="ECO:0000256" key="1">
    <source>
        <dbReference type="ARBA" id="ARBA00000085"/>
    </source>
</evidence>
<dbReference type="RefSeq" id="WP_341418266.1">
    <property type="nucleotide sequence ID" value="NZ_JBBPCC010000019.1"/>
</dbReference>
<keyword evidence="11" id="KW-0732">Signal</keyword>
<dbReference type="Gene3D" id="2.60.120.260">
    <property type="entry name" value="Galactose-binding domain-like"/>
    <property type="match status" value="1"/>
</dbReference>
<proteinExistence type="predicted"/>
<dbReference type="InterPro" id="IPR003661">
    <property type="entry name" value="HisK_dim/P_dom"/>
</dbReference>
<reference evidence="13 14" key="1">
    <citation type="submission" date="2024-04" db="EMBL/GenBank/DDBJ databases">
        <title>draft genome sequnece of Paenibacillus filicis.</title>
        <authorList>
            <person name="Kim D.-U."/>
        </authorList>
    </citation>
    <scope>NUCLEOTIDE SEQUENCE [LARGE SCALE GENOMIC DNA]</scope>
    <source>
        <strain evidence="13 14">KACC14197</strain>
    </source>
</reference>
<evidence type="ECO:0000256" key="4">
    <source>
        <dbReference type="ARBA" id="ARBA00022679"/>
    </source>
</evidence>
<evidence type="ECO:0000313" key="14">
    <source>
        <dbReference type="Proteomes" id="UP001469365"/>
    </source>
</evidence>
<dbReference type="Gene3D" id="1.10.287.130">
    <property type="match status" value="1"/>
</dbReference>
<dbReference type="InterPro" id="IPR036890">
    <property type="entry name" value="HATPase_C_sf"/>
</dbReference>
<feature type="transmembrane region" description="Helical" evidence="10">
    <location>
        <begin position="326"/>
        <end position="346"/>
    </location>
</feature>
<dbReference type="PANTHER" id="PTHR43711">
    <property type="entry name" value="TWO-COMPONENT HISTIDINE KINASE"/>
    <property type="match status" value="1"/>
</dbReference>
<keyword evidence="7 13" id="KW-0067">ATP-binding</keyword>
<feature type="transmembrane region" description="Helical" evidence="10">
    <location>
        <begin position="205"/>
        <end position="224"/>
    </location>
</feature>
<evidence type="ECO:0000256" key="6">
    <source>
        <dbReference type="ARBA" id="ARBA00022777"/>
    </source>
</evidence>
<keyword evidence="8" id="KW-0902">Two-component regulatory system</keyword>
<keyword evidence="3" id="KW-0597">Phosphoprotein</keyword>